<protein>
    <submittedName>
        <fullName evidence="2">DH200=94 genomic scaffold, scaffold_164</fullName>
    </submittedName>
</protein>
<dbReference type="EMBL" id="HG739248">
    <property type="protein sequence ID" value="CDP17498.1"/>
    <property type="molecule type" value="Genomic_DNA"/>
</dbReference>
<dbReference type="PANTHER" id="PTHR47158:SF1">
    <property type="entry name" value="OS08G0239000 PROTEIN"/>
    <property type="match status" value="1"/>
</dbReference>
<evidence type="ECO:0000259" key="1">
    <source>
        <dbReference type="Pfam" id="PF05347"/>
    </source>
</evidence>
<gene>
    <name evidence="2" type="ORF">GSCOC_T00007932001</name>
</gene>
<dbReference type="PhylomeDB" id="A0A068VCU0"/>
<feature type="domain" description="Complex 1 LYR protein" evidence="1">
    <location>
        <begin position="9"/>
        <end position="37"/>
    </location>
</feature>
<accession>A0A068VCU0</accession>
<evidence type="ECO:0000313" key="2">
    <source>
        <dbReference type="EMBL" id="CDP17498.1"/>
    </source>
</evidence>
<organism evidence="2 3">
    <name type="scientific">Coffea canephora</name>
    <name type="common">Robusta coffee</name>
    <dbReference type="NCBI Taxonomy" id="49390"/>
    <lineage>
        <taxon>Eukaryota</taxon>
        <taxon>Viridiplantae</taxon>
        <taxon>Streptophyta</taxon>
        <taxon>Embryophyta</taxon>
        <taxon>Tracheophyta</taxon>
        <taxon>Spermatophyta</taxon>
        <taxon>Magnoliopsida</taxon>
        <taxon>eudicotyledons</taxon>
        <taxon>Gunneridae</taxon>
        <taxon>Pentapetalae</taxon>
        <taxon>asterids</taxon>
        <taxon>lamiids</taxon>
        <taxon>Gentianales</taxon>
        <taxon>Rubiaceae</taxon>
        <taxon>Ixoroideae</taxon>
        <taxon>Gardenieae complex</taxon>
        <taxon>Bertiereae - Coffeeae clade</taxon>
        <taxon>Coffeeae</taxon>
        <taxon>Coffea</taxon>
    </lineage>
</organism>
<evidence type="ECO:0000313" key="3">
    <source>
        <dbReference type="Proteomes" id="UP000295252"/>
    </source>
</evidence>
<dbReference type="AlphaFoldDB" id="A0A068VCU0"/>
<dbReference type="Proteomes" id="UP000295252">
    <property type="component" value="Unassembled WGS sequence"/>
</dbReference>
<dbReference type="Pfam" id="PF05347">
    <property type="entry name" value="Complex1_LYR"/>
    <property type="match status" value="1"/>
</dbReference>
<dbReference type="OrthoDB" id="275715at2759"/>
<dbReference type="InParanoid" id="A0A068VCU0"/>
<proteinExistence type="predicted"/>
<keyword evidence="3" id="KW-1185">Reference proteome</keyword>
<dbReference type="InterPro" id="IPR008011">
    <property type="entry name" value="Complex1_LYR_dom"/>
</dbReference>
<dbReference type="PANTHER" id="PTHR47158">
    <property type="entry name" value="OS08G0239000 PROTEIN"/>
    <property type="match status" value="1"/>
</dbReference>
<name>A0A068VCU0_COFCA</name>
<dbReference type="Gramene" id="CDP17498">
    <property type="protein sequence ID" value="CDP17498"/>
    <property type="gene ID" value="GSCOC_T00007932001"/>
</dbReference>
<sequence length="69" mass="7975">MAATPSRGEVLSLFRSLLRTARGFSDYNIREYTKCRTSIPSTPLNLKASWNSTTLLYQKNCLKFCHRFL</sequence>
<reference evidence="3" key="1">
    <citation type="journal article" date="2014" name="Science">
        <title>The coffee genome provides insight into the convergent evolution of caffeine biosynthesis.</title>
        <authorList>
            <person name="Denoeud F."/>
            <person name="Carretero-Paulet L."/>
            <person name="Dereeper A."/>
            <person name="Droc G."/>
            <person name="Guyot R."/>
            <person name="Pietrella M."/>
            <person name="Zheng C."/>
            <person name="Alberti A."/>
            <person name="Anthony F."/>
            <person name="Aprea G."/>
            <person name="Aury J.M."/>
            <person name="Bento P."/>
            <person name="Bernard M."/>
            <person name="Bocs S."/>
            <person name="Campa C."/>
            <person name="Cenci A."/>
            <person name="Combes M.C."/>
            <person name="Crouzillat D."/>
            <person name="Da Silva C."/>
            <person name="Daddiego L."/>
            <person name="De Bellis F."/>
            <person name="Dussert S."/>
            <person name="Garsmeur O."/>
            <person name="Gayraud T."/>
            <person name="Guignon V."/>
            <person name="Jahn K."/>
            <person name="Jamilloux V."/>
            <person name="Joet T."/>
            <person name="Labadie K."/>
            <person name="Lan T."/>
            <person name="Leclercq J."/>
            <person name="Lepelley M."/>
            <person name="Leroy T."/>
            <person name="Li L.T."/>
            <person name="Librado P."/>
            <person name="Lopez L."/>
            <person name="Munoz A."/>
            <person name="Noel B."/>
            <person name="Pallavicini A."/>
            <person name="Perrotta G."/>
            <person name="Poncet V."/>
            <person name="Pot D."/>
            <person name="Priyono X."/>
            <person name="Rigoreau M."/>
            <person name="Rouard M."/>
            <person name="Rozas J."/>
            <person name="Tranchant-Dubreuil C."/>
            <person name="VanBuren R."/>
            <person name="Zhang Q."/>
            <person name="Andrade A.C."/>
            <person name="Argout X."/>
            <person name="Bertrand B."/>
            <person name="de Kochko A."/>
            <person name="Graziosi G."/>
            <person name="Henry R.J."/>
            <person name="Jayarama X."/>
            <person name="Ming R."/>
            <person name="Nagai C."/>
            <person name="Rounsley S."/>
            <person name="Sankoff D."/>
            <person name="Giuliano G."/>
            <person name="Albert V.A."/>
            <person name="Wincker P."/>
            <person name="Lashermes P."/>
        </authorList>
    </citation>
    <scope>NUCLEOTIDE SEQUENCE [LARGE SCALE GENOMIC DNA]</scope>
    <source>
        <strain evidence="3">cv. DH200-94</strain>
    </source>
</reference>